<sequence length="605" mass="67697">MAEKKERDKTAPNREGFSDLDGMLCPGDVADGTALCAALNALRERDEALRGVLDATSDSIMLLDRNGVVLLGNATAAQRFDLDVDSLPGRVCFDLFPDDIVDKRRAAFEEVLREKQPVLLRDERRGMHMEVRLYPVCGGGGEVRRVAVYAKDITENVRQEAAGRRLRERVEGYRRNLEAIFTSLPEGLLIVAEDMTVLEANSAFERISGLRRKSILGRPPVDEPGSCMAGCLKMLRRTVERDEPVREYRFECRDGNGVSKVVVLNTAPLSGTGSPLNGAVLILRDVSRLVRLETELARQNRFHDLVGRSEPMREVFSLLDRLAHLDSTVLLLGESGTGKELAAEALHRQGSRAKGPLVRVNCAALPEELLESELFGHVQGAYTGALRDRVGRFQAAEGGTIFLDEIGEISIRTQLKLLRFLENREYERLGESVSRPADVRVVAATNADLPALVRRGVFREDLYYRLKVMVIPLPPLRRRTQDIPLLVNHFVSLFRTRMGRDVSEPSPDALELLLNYPWPGNVRELRHAVEHACILCRGGVLRPEHFPPELRSSRRERGARPAGLDRSAILSALEDSRWNRSRAARALGISRSSLYRRMAELELKL</sequence>
<evidence type="ECO:0000256" key="2">
    <source>
        <dbReference type="ARBA" id="ARBA00022840"/>
    </source>
</evidence>
<feature type="domain" description="PAS" evidence="7">
    <location>
        <begin position="173"/>
        <end position="218"/>
    </location>
</feature>
<dbReference type="Pfam" id="PF00158">
    <property type="entry name" value="Sigma54_activat"/>
    <property type="match status" value="1"/>
</dbReference>
<dbReference type="InterPro" id="IPR035965">
    <property type="entry name" value="PAS-like_dom_sf"/>
</dbReference>
<dbReference type="InterPro" id="IPR058031">
    <property type="entry name" value="AAA_lid_NorR"/>
</dbReference>
<dbReference type="Pfam" id="PF08448">
    <property type="entry name" value="PAS_4"/>
    <property type="match status" value="2"/>
</dbReference>
<dbReference type="EMBL" id="FUYC01000006">
    <property type="protein sequence ID" value="SKA83683.1"/>
    <property type="molecule type" value="Genomic_DNA"/>
</dbReference>
<dbReference type="NCBIfam" id="TIGR00229">
    <property type="entry name" value="sensory_box"/>
    <property type="match status" value="2"/>
</dbReference>
<dbReference type="InterPro" id="IPR003593">
    <property type="entry name" value="AAA+_ATPase"/>
</dbReference>
<dbReference type="GO" id="GO:0043565">
    <property type="term" value="F:sequence-specific DNA binding"/>
    <property type="evidence" value="ECO:0007669"/>
    <property type="project" value="InterPro"/>
</dbReference>
<dbReference type="GO" id="GO:0005524">
    <property type="term" value="F:ATP binding"/>
    <property type="evidence" value="ECO:0007669"/>
    <property type="project" value="UniProtKB-KW"/>
</dbReference>
<dbReference type="SMART" id="SM00382">
    <property type="entry name" value="AAA"/>
    <property type="match status" value="1"/>
</dbReference>
<dbReference type="InterPro" id="IPR002197">
    <property type="entry name" value="HTH_Fis"/>
</dbReference>
<dbReference type="InterPro" id="IPR002078">
    <property type="entry name" value="Sigma_54_int"/>
</dbReference>
<dbReference type="PROSITE" id="PS00676">
    <property type="entry name" value="SIGMA54_INTERACT_2"/>
    <property type="match status" value="1"/>
</dbReference>
<dbReference type="Gene3D" id="1.10.10.60">
    <property type="entry name" value="Homeodomain-like"/>
    <property type="match status" value="1"/>
</dbReference>
<evidence type="ECO:0000256" key="1">
    <source>
        <dbReference type="ARBA" id="ARBA00022741"/>
    </source>
</evidence>
<dbReference type="Gene3D" id="3.40.50.300">
    <property type="entry name" value="P-loop containing nucleotide triphosphate hydrolases"/>
    <property type="match status" value="1"/>
</dbReference>
<dbReference type="Proteomes" id="UP000190027">
    <property type="component" value="Unassembled WGS sequence"/>
</dbReference>
<evidence type="ECO:0000259" key="6">
    <source>
        <dbReference type="PROSITE" id="PS50045"/>
    </source>
</evidence>
<feature type="domain" description="Sigma-54 factor interaction" evidence="6">
    <location>
        <begin position="305"/>
        <end position="534"/>
    </location>
</feature>
<keyword evidence="2" id="KW-0067">ATP-binding</keyword>
<dbReference type="SMART" id="SM00091">
    <property type="entry name" value="PAS"/>
    <property type="match status" value="2"/>
</dbReference>
<dbReference type="SUPFAM" id="SSF46689">
    <property type="entry name" value="Homeodomain-like"/>
    <property type="match status" value="1"/>
</dbReference>
<accession>A0A1T4X209</accession>
<dbReference type="InterPro" id="IPR025944">
    <property type="entry name" value="Sigma_54_int_dom_CS"/>
</dbReference>
<dbReference type="RefSeq" id="WP_159447178.1">
    <property type="nucleotide sequence ID" value="NZ_FUYC01000006.1"/>
</dbReference>
<gene>
    <name evidence="8" type="ORF">SAMN02745704_01700</name>
</gene>
<dbReference type="PROSITE" id="PS50112">
    <property type="entry name" value="PAS"/>
    <property type="match status" value="2"/>
</dbReference>
<reference evidence="8 9" key="1">
    <citation type="submission" date="2017-02" db="EMBL/GenBank/DDBJ databases">
        <authorList>
            <person name="Peterson S.W."/>
        </authorList>
    </citation>
    <scope>NUCLEOTIDE SEQUENCE [LARGE SCALE GENOMIC DNA]</scope>
    <source>
        <strain evidence="8 9">DSM 16080</strain>
    </source>
</reference>
<dbReference type="InterPro" id="IPR000014">
    <property type="entry name" value="PAS"/>
</dbReference>
<dbReference type="OrthoDB" id="9763792at2"/>
<feature type="domain" description="PAS" evidence="7">
    <location>
        <begin position="45"/>
        <end position="115"/>
    </location>
</feature>
<dbReference type="SUPFAM" id="SSF52540">
    <property type="entry name" value="P-loop containing nucleoside triphosphate hydrolases"/>
    <property type="match status" value="1"/>
</dbReference>
<keyword evidence="3" id="KW-0805">Transcription regulation</keyword>
<evidence type="ECO:0000313" key="9">
    <source>
        <dbReference type="Proteomes" id="UP000190027"/>
    </source>
</evidence>
<dbReference type="Pfam" id="PF02954">
    <property type="entry name" value="HTH_8"/>
    <property type="match status" value="1"/>
</dbReference>
<name>A0A1T4X209_9BACT</name>
<keyword evidence="4" id="KW-0238">DNA-binding</keyword>
<dbReference type="PROSITE" id="PS00688">
    <property type="entry name" value="SIGMA54_INTERACT_3"/>
    <property type="match status" value="1"/>
</dbReference>
<keyword evidence="5" id="KW-0804">Transcription</keyword>
<evidence type="ECO:0000256" key="3">
    <source>
        <dbReference type="ARBA" id="ARBA00023015"/>
    </source>
</evidence>
<evidence type="ECO:0000256" key="4">
    <source>
        <dbReference type="ARBA" id="ARBA00023125"/>
    </source>
</evidence>
<evidence type="ECO:0000259" key="7">
    <source>
        <dbReference type="PROSITE" id="PS50112"/>
    </source>
</evidence>
<dbReference type="AlphaFoldDB" id="A0A1T4X209"/>
<dbReference type="InterPro" id="IPR027417">
    <property type="entry name" value="P-loop_NTPase"/>
</dbReference>
<evidence type="ECO:0000313" key="8">
    <source>
        <dbReference type="EMBL" id="SKA83683.1"/>
    </source>
</evidence>
<dbReference type="Pfam" id="PF25601">
    <property type="entry name" value="AAA_lid_14"/>
    <property type="match status" value="1"/>
</dbReference>
<dbReference type="InterPro" id="IPR025943">
    <property type="entry name" value="Sigma_54_int_dom_ATP-bd_2"/>
</dbReference>
<dbReference type="PROSITE" id="PS50045">
    <property type="entry name" value="SIGMA54_INTERACT_4"/>
    <property type="match status" value="1"/>
</dbReference>
<protein>
    <submittedName>
        <fullName evidence="8">PAS domain S-box-containing protein</fullName>
    </submittedName>
</protein>
<keyword evidence="1" id="KW-0547">Nucleotide-binding</keyword>
<dbReference type="CDD" id="cd00130">
    <property type="entry name" value="PAS"/>
    <property type="match status" value="1"/>
</dbReference>
<dbReference type="GO" id="GO:0006355">
    <property type="term" value="P:regulation of DNA-templated transcription"/>
    <property type="evidence" value="ECO:0007669"/>
    <property type="project" value="InterPro"/>
</dbReference>
<organism evidence="8 9">
    <name type="scientific">Paucidesulfovibrio gracilis DSM 16080</name>
    <dbReference type="NCBI Taxonomy" id="1121449"/>
    <lineage>
        <taxon>Bacteria</taxon>
        <taxon>Pseudomonadati</taxon>
        <taxon>Thermodesulfobacteriota</taxon>
        <taxon>Desulfovibrionia</taxon>
        <taxon>Desulfovibrionales</taxon>
        <taxon>Desulfovibrionaceae</taxon>
        <taxon>Paucidesulfovibrio</taxon>
    </lineage>
</organism>
<dbReference type="InterPro" id="IPR013656">
    <property type="entry name" value="PAS_4"/>
</dbReference>
<proteinExistence type="predicted"/>
<dbReference type="PANTHER" id="PTHR32071">
    <property type="entry name" value="TRANSCRIPTIONAL REGULATORY PROTEIN"/>
    <property type="match status" value="1"/>
</dbReference>
<dbReference type="PRINTS" id="PR01590">
    <property type="entry name" value="HTHFIS"/>
</dbReference>
<dbReference type="CDD" id="cd00009">
    <property type="entry name" value="AAA"/>
    <property type="match status" value="1"/>
</dbReference>
<dbReference type="STRING" id="1121449.SAMN02745704_01700"/>
<dbReference type="InterPro" id="IPR009057">
    <property type="entry name" value="Homeodomain-like_sf"/>
</dbReference>
<dbReference type="SUPFAM" id="SSF55785">
    <property type="entry name" value="PYP-like sensor domain (PAS domain)"/>
    <property type="match status" value="2"/>
</dbReference>
<dbReference type="Gene3D" id="1.10.8.60">
    <property type="match status" value="1"/>
</dbReference>
<keyword evidence="9" id="KW-1185">Reference proteome</keyword>
<dbReference type="PANTHER" id="PTHR32071:SF113">
    <property type="entry name" value="ALGINATE BIOSYNTHESIS TRANSCRIPTIONAL REGULATORY PROTEIN ALGB"/>
    <property type="match status" value="1"/>
</dbReference>
<evidence type="ECO:0000256" key="5">
    <source>
        <dbReference type="ARBA" id="ARBA00023163"/>
    </source>
</evidence>
<dbReference type="FunFam" id="3.40.50.300:FF:000006">
    <property type="entry name" value="DNA-binding transcriptional regulator NtrC"/>
    <property type="match status" value="1"/>
</dbReference>
<dbReference type="Gene3D" id="3.30.450.20">
    <property type="entry name" value="PAS domain"/>
    <property type="match status" value="2"/>
</dbReference>